<evidence type="ECO:0000256" key="4">
    <source>
        <dbReference type="ARBA" id="ARBA00014745"/>
    </source>
</evidence>
<protein>
    <recommendedName>
        <fullName evidence="4 9">Pre-mRNA-splicing factor SYF2</fullName>
    </recommendedName>
</protein>
<evidence type="ECO:0000313" key="12">
    <source>
        <dbReference type="Proteomes" id="UP000179920"/>
    </source>
</evidence>
<evidence type="ECO:0000256" key="7">
    <source>
        <dbReference type="ARBA" id="ARBA00023187"/>
    </source>
</evidence>
<dbReference type="OrthoDB" id="199717at2759"/>
<evidence type="ECO:0000256" key="8">
    <source>
        <dbReference type="ARBA" id="ARBA00023242"/>
    </source>
</evidence>
<dbReference type="GO" id="GO:0000398">
    <property type="term" value="P:mRNA splicing, via spliceosome"/>
    <property type="evidence" value="ECO:0007669"/>
    <property type="project" value="UniProtKB-UniRule"/>
</dbReference>
<dbReference type="Pfam" id="PF08231">
    <property type="entry name" value="SYF2"/>
    <property type="match status" value="1"/>
</dbReference>
<dbReference type="Proteomes" id="UP000179920">
    <property type="component" value="Chromosome II"/>
</dbReference>
<comment type="subcellular location">
    <subcellularLocation>
        <location evidence="2 9">Nucleus</location>
    </subcellularLocation>
</comment>
<name>A0A1K0FXR1_9BASI</name>
<feature type="compositionally biased region" description="Basic and acidic residues" evidence="10">
    <location>
        <begin position="224"/>
        <end position="233"/>
    </location>
</feature>
<feature type="compositionally biased region" description="Low complexity" evidence="10">
    <location>
        <begin position="25"/>
        <end position="34"/>
    </location>
</feature>
<feature type="compositionally biased region" description="Basic and acidic residues" evidence="10">
    <location>
        <begin position="8"/>
        <end position="24"/>
    </location>
</feature>
<dbReference type="AlphaFoldDB" id="A0A1K0FXR1"/>
<keyword evidence="8 9" id="KW-0539">Nucleus</keyword>
<feature type="region of interest" description="Disordered" evidence="10">
    <location>
        <begin position="220"/>
        <end position="251"/>
    </location>
</feature>
<feature type="compositionally biased region" description="Basic and acidic residues" evidence="10">
    <location>
        <begin position="150"/>
        <end position="172"/>
    </location>
</feature>
<evidence type="ECO:0000256" key="3">
    <source>
        <dbReference type="ARBA" id="ARBA00010028"/>
    </source>
</evidence>
<comment type="similarity">
    <text evidence="3 9">Belongs to the SYF2 family.</text>
</comment>
<evidence type="ECO:0000313" key="11">
    <source>
        <dbReference type="EMBL" id="SAM71268.1"/>
    </source>
</evidence>
<keyword evidence="6 9" id="KW-0747">Spliceosome</keyword>
<dbReference type="PANTHER" id="PTHR13264">
    <property type="entry name" value="GCIP-INTERACTING PROTEIN P29"/>
    <property type="match status" value="1"/>
</dbReference>
<comment type="subunit">
    <text evidence="9">May be part of a spliceosome complex.</text>
</comment>
<dbReference type="GO" id="GO:0071014">
    <property type="term" value="C:post-mRNA release spliceosomal complex"/>
    <property type="evidence" value="ECO:0007669"/>
    <property type="project" value="TreeGrafter"/>
</dbReference>
<dbReference type="InterPro" id="IPR013260">
    <property type="entry name" value="mRNA_splic_SYF2"/>
</dbReference>
<evidence type="ECO:0000256" key="6">
    <source>
        <dbReference type="ARBA" id="ARBA00022728"/>
    </source>
</evidence>
<proteinExistence type="inferred from homology"/>
<dbReference type="EMBL" id="LT558118">
    <property type="protein sequence ID" value="SAM71268.1"/>
    <property type="molecule type" value="Genomic_DNA"/>
</dbReference>
<sequence>MPPRRTRAAKEADGHDEATPEVKVAESSSSTTASHGISAETERPPSTAPTKLKAKAKAARHQPLLPDGPSTSTTTTTTSSSSNPEPPPTPPSAEATRKPTMEDRQARLSTLRSKMAASTRANRHDILSEQSRSRSLASELKNPSTSRKLAKAEFLLEQRDLRESGEDVERHRNMTYSLEDDEKWDKKLQQKETRKDQGTSDFGNAAQRAYQRQVRLLKPNIAEYQKEKEERAKTYPNSPPSKPLVRKPKGTIENYTARVGEEAEEIHYGTHRPSDDAMDRVVQHLNHEKQVIQNRSRRREEQEDAEVNYINDGNKHFNKKLKRFYDKKTKEIRENLERGTAL</sequence>
<keyword evidence="5 9" id="KW-0507">mRNA processing</keyword>
<evidence type="ECO:0000256" key="5">
    <source>
        <dbReference type="ARBA" id="ARBA00022664"/>
    </source>
</evidence>
<comment type="function">
    <text evidence="1 9">Involved in pre-mRNA splicing.</text>
</comment>
<dbReference type="GO" id="GO:0071013">
    <property type="term" value="C:catalytic step 2 spliceosome"/>
    <property type="evidence" value="ECO:0007669"/>
    <property type="project" value="TreeGrafter"/>
</dbReference>
<feature type="compositionally biased region" description="Basic and acidic residues" evidence="10">
    <location>
        <begin position="95"/>
        <end position="106"/>
    </location>
</feature>
<evidence type="ECO:0000256" key="1">
    <source>
        <dbReference type="ARBA" id="ARBA00003777"/>
    </source>
</evidence>
<dbReference type="GO" id="GO:0000974">
    <property type="term" value="C:Prp19 complex"/>
    <property type="evidence" value="ECO:0007669"/>
    <property type="project" value="TreeGrafter"/>
</dbReference>
<dbReference type="PANTHER" id="PTHR13264:SF5">
    <property type="entry name" value="PRE-MRNA-SPLICING FACTOR SYF2"/>
    <property type="match status" value="1"/>
</dbReference>
<feature type="compositionally biased region" description="Low complexity" evidence="10">
    <location>
        <begin position="69"/>
        <end position="83"/>
    </location>
</feature>
<feature type="region of interest" description="Disordered" evidence="10">
    <location>
        <begin position="1"/>
        <end position="206"/>
    </location>
</feature>
<evidence type="ECO:0000256" key="2">
    <source>
        <dbReference type="ARBA" id="ARBA00004123"/>
    </source>
</evidence>
<accession>A0A1K0FXR1</accession>
<organism evidence="11 12">
    <name type="scientific">Ustilago bromivora</name>
    <dbReference type="NCBI Taxonomy" id="307758"/>
    <lineage>
        <taxon>Eukaryota</taxon>
        <taxon>Fungi</taxon>
        <taxon>Dikarya</taxon>
        <taxon>Basidiomycota</taxon>
        <taxon>Ustilaginomycotina</taxon>
        <taxon>Ustilaginomycetes</taxon>
        <taxon>Ustilaginales</taxon>
        <taxon>Ustilaginaceae</taxon>
        <taxon>Ustilago</taxon>
    </lineage>
</organism>
<keyword evidence="7 9" id="KW-0508">mRNA splicing</keyword>
<feature type="compositionally biased region" description="Basic and acidic residues" evidence="10">
    <location>
        <begin position="183"/>
        <end position="198"/>
    </location>
</feature>
<evidence type="ECO:0000256" key="10">
    <source>
        <dbReference type="SAM" id="MobiDB-lite"/>
    </source>
</evidence>
<reference evidence="12" key="1">
    <citation type="submission" date="2016-04" db="EMBL/GenBank/DDBJ databases">
        <authorList>
            <person name="Guldener U."/>
            <person name="Guldener U."/>
        </authorList>
    </citation>
    <scope>NUCLEOTIDE SEQUENCE [LARGE SCALE GENOMIC DNA]</scope>
    <source>
        <strain evidence="12">UB2112</strain>
    </source>
</reference>
<gene>
    <name evidence="11" type="ORF">UBRO_00369</name>
</gene>
<feature type="compositionally biased region" description="Polar residues" evidence="10">
    <location>
        <begin position="128"/>
        <end position="147"/>
    </location>
</feature>
<evidence type="ECO:0000256" key="9">
    <source>
        <dbReference type="RuleBase" id="RU367148"/>
    </source>
</evidence>